<gene>
    <name evidence="1" type="ORF">BJ138DRAFT_1121097</name>
</gene>
<comment type="caution">
    <text evidence="1">The sequence shown here is derived from an EMBL/GenBank/DDBJ whole genome shotgun (WGS) entry which is preliminary data.</text>
</comment>
<keyword evidence="2" id="KW-1185">Reference proteome</keyword>
<proteinExistence type="predicted"/>
<accession>A0ACB7ZPG2</accession>
<organism evidence="1 2">
    <name type="scientific">Hygrophoropsis aurantiaca</name>
    <dbReference type="NCBI Taxonomy" id="72124"/>
    <lineage>
        <taxon>Eukaryota</taxon>
        <taxon>Fungi</taxon>
        <taxon>Dikarya</taxon>
        <taxon>Basidiomycota</taxon>
        <taxon>Agaricomycotina</taxon>
        <taxon>Agaricomycetes</taxon>
        <taxon>Agaricomycetidae</taxon>
        <taxon>Boletales</taxon>
        <taxon>Coniophorineae</taxon>
        <taxon>Hygrophoropsidaceae</taxon>
        <taxon>Hygrophoropsis</taxon>
    </lineage>
</organism>
<reference evidence="1" key="1">
    <citation type="journal article" date="2021" name="New Phytol.">
        <title>Evolutionary innovations through gain and loss of genes in the ectomycorrhizal Boletales.</title>
        <authorList>
            <person name="Wu G."/>
            <person name="Miyauchi S."/>
            <person name="Morin E."/>
            <person name="Kuo A."/>
            <person name="Drula E."/>
            <person name="Varga T."/>
            <person name="Kohler A."/>
            <person name="Feng B."/>
            <person name="Cao Y."/>
            <person name="Lipzen A."/>
            <person name="Daum C."/>
            <person name="Hundley H."/>
            <person name="Pangilinan J."/>
            <person name="Johnson J."/>
            <person name="Barry K."/>
            <person name="LaButti K."/>
            <person name="Ng V."/>
            <person name="Ahrendt S."/>
            <person name="Min B."/>
            <person name="Choi I.G."/>
            <person name="Park H."/>
            <person name="Plett J.M."/>
            <person name="Magnuson J."/>
            <person name="Spatafora J.W."/>
            <person name="Nagy L.G."/>
            <person name="Henrissat B."/>
            <person name="Grigoriev I.V."/>
            <person name="Yang Z.L."/>
            <person name="Xu J."/>
            <person name="Martin F.M."/>
        </authorList>
    </citation>
    <scope>NUCLEOTIDE SEQUENCE</scope>
    <source>
        <strain evidence="1">ATCC 28755</strain>
    </source>
</reference>
<name>A0ACB7ZPG2_9AGAM</name>
<evidence type="ECO:0000313" key="2">
    <source>
        <dbReference type="Proteomes" id="UP000790377"/>
    </source>
</evidence>
<evidence type="ECO:0000313" key="1">
    <source>
        <dbReference type="EMBL" id="KAH7902791.1"/>
    </source>
</evidence>
<dbReference type="Proteomes" id="UP000790377">
    <property type="component" value="Unassembled WGS sequence"/>
</dbReference>
<protein>
    <submittedName>
        <fullName evidence="1">Uncharacterized protein</fullName>
    </submittedName>
</protein>
<sequence>MICIDFKIPVSYDHIHGHRTKIHRLPRDTLPEYVEVAIPLKSDEPSLYENILSHTSALGLFDLPAVYAQQPNQRVKGALSTASAPDESTEPEYCELIKLCRSYYHEVAKVLPSLSMLTLRAIASSGELQKALFRAPQELSIIDKYANFMGRFIVFLCRHMKQPLPNFSVILHSDHAQNLTALLSSFQSPGADNDSWLDLLHAMIFSLLTTSTPEFLVSEWKDLFTLFLVALHLINDHGNTTRVSSLVPPNISQAQWCFRVTSAQVILRHLDQFAGDSFTAYETLVKPYLTDGRLTLFTCLRQKMALLSLLAYDELTLPRFMWNATYDVLSIDGFPITLSHFRQSIEFTIGNMRAKFEALFRGCRYDDIIGYVASRTDPVDNLNWFHDHPQNSTQGSSVFNEPGNNFAQYSSRLIKHLARDVTHQKCLVART</sequence>
<dbReference type="EMBL" id="MU269535">
    <property type="protein sequence ID" value="KAH7902791.1"/>
    <property type="molecule type" value="Genomic_DNA"/>
</dbReference>